<dbReference type="Proteomes" id="UP000054321">
    <property type="component" value="Unassembled WGS sequence"/>
</dbReference>
<feature type="compositionally biased region" description="Basic and acidic residues" evidence="1">
    <location>
        <begin position="493"/>
        <end position="503"/>
    </location>
</feature>
<reference evidence="4" key="2">
    <citation type="submission" date="2015-01" db="EMBL/GenBank/DDBJ databases">
        <title>Evolutionary Origins and Diversification of the Mycorrhizal Mutualists.</title>
        <authorList>
            <consortium name="DOE Joint Genome Institute"/>
            <consortium name="Mycorrhizal Genomics Consortium"/>
            <person name="Kohler A."/>
            <person name="Kuo A."/>
            <person name="Nagy L.G."/>
            <person name="Floudas D."/>
            <person name="Copeland A."/>
            <person name="Barry K.W."/>
            <person name="Cichocki N."/>
            <person name="Veneault-Fourrey C."/>
            <person name="LaButti K."/>
            <person name="Lindquist E.A."/>
            <person name="Lipzen A."/>
            <person name="Lundell T."/>
            <person name="Morin E."/>
            <person name="Murat C."/>
            <person name="Riley R."/>
            <person name="Ohm R."/>
            <person name="Sun H."/>
            <person name="Tunlid A."/>
            <person name="Henrissat B."/>
            <person name="Grigoriev I.V."/>
            <person name="Hibbett D.S."/>
            <person name="Martin F."/>
        </authorList>
    </citation>
    <scope>NUCLEOTIDE SEQUENCE [LARGE SCALE GENOMIC DNA]</scope>
    <source>
        <strain evidence="4">Zn</strain>
    </source>
</reference>
<feature type="domain" description="BRCT" evidence="2">
    <location>
        <begin position="338"/>
        <end position="421"/>
    </location>
</feature>
<dbReference type="FunFam" id="3.40.50.10190:FF:000066">
    <property type="entry name" value="BRCT domain protein (Eurofung)"/>
    <property type="match status" value="1"/>
</dbReference>
<dbReference type="STRING" id="913774.A0A0C3HG49"/>
<accession>A0A0C3HG49</accession>
<keyword evidence="4" id="KW-1185">Reference proteome</keyword>
<dbReference type="InParanoid" id="A0A0C3HG49"/>
<organism evidence="3 4">
    <name type="scientific">Oidiodendron maius (strain Zn)</name>
    <dbReference type="NCBI Taxonomy" id="913774"/>
    <lineage>
        <taxon>Eukaryota</taxon>
        <taxon>Fungi</taxon>
        <taxon>Dikarya</taxon>
        <taxon>Ascomycota</taxon>
        <taxon>Pezizomycotina</taxon>
        <taxon>Leotiomycetes</taxon>
        <taxon>Leotiomycetes incertae sedis</taxon>
        <taxon>Myxotrichaceae</taxon>
        <taxon>Oidiodendron</taxon>
    </lineage>
</organism>
<dbReference type="FunFam" id="3.40.50.10190:FF:000048">
    <property type="entry name" value="DNA repair protein Rtt107"/>
    <property type="match status" value="1"/>
</dbReference>
<feature type="compositionally biased region" description="Low complexity" evidence="1">
    <location>
        <begin position="506"/>
        <end position="517"/>
    </location>
</feature>
<dbReference type="CDD" id="cd17743">
    <property type="entry name" value="BRCT_BRC1_like_rpt5"/>
    <property type="match status" value="1"/>
</dbReference>
<feature type="domain" description="BRCT" evidence="2">
    <location>
        <begin position="236"/>
        <end position="326"/>
    </location>
</feature>
<dbReference type="GO" id="GO:1990683">
    <property type="term" value="P:DNA double-strand break attachment to nuclear envelope"/>
    <property type="evidence" value="ECO:0007669"/>
    <property type="project" value="TreeGrafter"/>
</dbReference>
<dbReference type="GO" id="GO:0005634">
    <property type="term" value="C:nucleus"/>
    <property type="evidence" value="ECO:0007669"/>
    <property type="project" value="TreeGrafter"/>
</dbReference>
<dbReference type="Pfam" id="PF16770">
    <property type="entry name" value="RTT107_BRCT_5"/>
    <property type="match status" value="1"/>
</dbReference>
<feature type="region of interest" description="Disordered" evidence="1">
    <location>
        <begin position="575"/>
        <end position="619"/>
    </location>
</feature>
<feature type="compositionally biased region" description="Polar residues" evidence="1">
    <location>
        <begin position="534"/>
        <end position="545"/>
    </location>
</feature>
<dbReference type="HOGENOM" id="CLU_002149_2_0_1"/>
<feature type="compositionally biased region" description="Basic and acidic residues" evidence="1">
    <location>
        <begin position="581"/>
        <end position="613"/>
    </location>
</feature>
<dbReference type="PROSITE" id="PS50172">
    <property type="entry name" value="BRCT"/>
    <property type="match status" value="5"/>
</dbReference>
<sequence>MADDHGSPCFEHCVFAIIPSRDIPPYRITELAQTLEDHAGEVQEMGRKGIADINRLTHFISTTSDFREYSASRELMIAVVTPSWITASLLKNKQASIRPYSPDPMLFFSQVNLSCADIPTGDKDAIVGAVLAMGGMESSSLTKITTHICALTMDNPKCQQAKEKNLKCKIVLPHWFDDCLRLGKRIDEGPYELPNPEIFRLNPEDAVPIPTTAHMQGATTPHPETFPISTDLPAPRHLDVFKDKSIMLSDDLGISSRLRKIIEDLVRDGGGLITNSVHNADMYICHWRAGRDYVFASRAGIDVGNLSWLYHLIAHNEWTSPLRRLLHYPLPENGLPGFKDFRITLSNYGGEARIYLENLVVAAGGEFTKSMKQDNTHLITARQTSEKCAAALEWNIEMVNHLWLEESYAKCKLQKLTDPRYLHFPPRTNLGEIIGQTQLDPAIIESLYFPEDPTPSPSDTKPLRRPIMREKDRNMPIQQQSGESVEMCDQEDMDMRDTEEQRLTVRPNSASRPRSSSKTTVATPLPNRRISAGKENNTPSSTGSRSAKDRALSKLHNLAPDIALYEKERKRKGHVWGGERAANKMEKDKSLERSSSPEDSNGQRDSSDEDVPKSKRTKIGAGLPPVEIRLLITGYKGWLSNPAKEDVDKKKLRKLGILVVQDPTTCTHLAAPKMVRTQKFLCALATGPVIVSSEFIDTCIRDGELPDTDDFLLHDEDSEKKFKLKLPDAISRAKANKRSLLRCVPVYCTAEIPNGPETYKAIVESNGGIFSVYRARGGSTIRPTKPDEDDGPPEPVYLLTGTRPEERKLWDKFTEMAKAGNMIPRIVTHEWLLDVAMSQQLKWNDRYLARAE</sequence>
<dbReference type="GO" id="GO:0006302">
    <property type="term" value="P:double-strand break repair"/>
    <property type="evidence" value="ECO:0007669"/>
    <property type="project" value="TreeGrafter"/>
</dbReference>
<dbReference type="CDD" id="cd18438">
    <property type="entry name" value="BRCT_BRC1_like_rpt4"/>
    <property type="match status" value="1"/>
</dbReference>
<dbReference type="FunCoup" id="A0A0C3HG49">
    <property type="interactions" value="67"/>
</dbReference>
<dbReference type="CDD" id="cd18439">
    <property type="entry name" value="BRCT_BRC1_like_rpt6"/>
    <property type="match status" value="1"/>
</dbReference>
<dbReference type="SMART" id="SM00292">
    <property type="entry name" value="BRCT"/>
    <property type="match status" value="6"/>
</dbReference>
<dbReference type="Gene3D" id="3.40.50.10190">
    <property type="entry name" value="BRCT domain"/>
    <property type="match status" value="5"/>
</dbReference>
<dbReference type="InterPro" id="IPR036420">
    <property type="entry name" value="BRCT_dom_sf"/>
</dbReference>
<dbReference type="CDD" id="cd18437">
    <property type="entry name" value="BRCT_BRC1_like_rpt3"/>
    <property type="match status" value="1"/>
</dbReference>
<dbReference type="GO" id="GO:0035361">
    <property type="term" value="C:Cul8-RING ubiquitin ligase complex"/>
    <property type="evidence" value="ECO:0007669"/>
    <property type="project" value="TreeGrafter"/>
</dbReference>
<dbReference type="CDD" id="cd18436">
    <property type="entry name" value="BRCT_BRC1_like_rpt2"/>
    <property type="match status" value="1"/>
</dbReference>
<proteinExistence type="predicted"/>
<protein>
    <recommendedName>
        <fullName evidence="2">BRCT domain-containing protein</fullName>
    </recommendedName>
</protein>
<evidence type="ECO:0000313" key="3">
    <source>
        <dbReference type="EMBL" id="KIN02090.1"/>
    </source>
</evidence>
<dbReference type="OrthoDB" id="342264at2759"/>
<feature type="domain" description="BRCT" evidence="2">
    <location>
        <begin position="122"/>
        <end position="193"/>
    </location>
</feature>
<gene>
    <name evidence="3" type="ORF">OIDMADRAFT_103322</name>
</gene>
<dbReference type="Pfam" id="PF12738">
    <property type="entry name" value="PTCB-BRCT"/>
    <property type="match status" value="1"/>
</dbReference>
<dbReference type="EMBL" id="KN832875">
    <property type="protein sequence ID" value="KIN02090.1"/>
    <property type="molecule type" value="Genomic_DNA"/>
</dbReference>
<feature type="domain" description="BRCT" evidence="2">
    <location>
        <begin position="5"/>
        <end position="102"/>
    </location>
</feature>
<dbReference type="PANTHER" id="PTHR47667:SF1">
    <property type="entry name" value="REGULATOR OF TY1 TRANSPOSITION PROTEIN 107"/>
    <property type="match status" value="1"/>
</dbReference>
<evidence type="ECO:0000259" key="2">
    <source>
        <dbReference type="PROSITE" id="PS50172"/>
    </source>
</evidence>
<dbReference type="InterPro" id="IPR001357">
    <property type="entry name" value="BRCT_dom"/>
</dbReference>
<feature type="region of interest" description="Disordered" evidence="1">
    <location>
        <begin position="448"/>
        <end position="551"/>
    </location>
</feature>
<dbReference type="Pfam" id="PF00533">
    <property type="entry name" value="BRCT"/>
    <property type="match status" value="1"/>
</dbReference>
<dbReference type="PANTHER" id="PTHR47667">
    <property type="entry name" value="REGULATOR OF TY1 TRANSPOSITION PROTEIN 107"/>
    <property type="match status" value="1"/>
</dbReference>
<evidence type="ECO:0000256" key="1">
    <source>
        <dbReference type="SAM" id="MobiDB-lite"/>
    </source>
</evidence>
<name>A0A0C3HG49_OIDMZ</name>
<dbReference type="SUPFAM" id="SSF52113">
    <property type="entry name" value="BRCT domain"/>
    <property type="match status" value="6"/>
</dbReference>
<dbReference type="AlphaFoldDB" id="A0A0C3HG49"/>
<feature type="domain" description="BRCT" evidence="2">
    <location>
        <begin position="628"/>
        <end position="713"/>
    </location>
</feature>
<dbReference type="InterPro" id="IPR053036">
    <property type="entry name" value="CellCycle_DNARepair_Reg"/>
</dbReference>
<reference evidence="3 4" key="1">
    <citation type="submission" date="2014-04" db="EMBL/GenBank/DDBJ databases">
        <authorList>
            <consortium name="DOE Joint Genome Institute"/>
            <person name="Kuo A."/>
            <person name="Martino E."/>
            <person name="Perotto S."/>
            <person name="Kohler A."/>
            <person name="Nagy L.G."/>
            <person name="Floudas D."/>
            <person name="Copeland A."/>
            <person name="Barry K.W."/>
            <person name="Cichocki N."/>
            <person name="Veneault-Fourrey C."/>
            <person name="LaButti K."/>
            <person name="Lindquist E.A."/>
            <person name="Lipzen A."/>
            <person name="Lundell T."/>
            <person name="Morin E."/>
            <person name="Murat C."/>
            <person name="Sun H."/>
            <person name="Tunlid A."/>
            <person name="Henrissat B."/>
            <person name="Grigoriev I.V."/>
            <person name="Hibbett D.S."/>
            <person name="Martin F."/>
            <person name="Nordberg H.P."/>
            <person name="Cantor M.N."/>
            <person name="Hua S.X."/>
        </authorList>
    </citation>
    <scope>NUCLEOTIDE SEQUENCE [LARGE SCALE GENOMIC DNA]</scope>
    <source>
        <strain evidence="3 4">Zn</strain>
    </source>
</reference>
<evidence type="ECO:0000313" key="4">
    <source>
        <dbReference type="Proteomes" id="UP000054321"/>
    </source>
</evidence>